<organism evidence="2 4">
    <name type="scientific">Frischella perrara</name>
    <dbReference type="NCBI Taxonomy" id="1267021"/>
    <lineage>
        <taxon>Bacteria</taxon>
        <taxon>Pseudomonadati</taxon>
        <taxon>Pseudomonadota</taxon>
        <taxon>Gammaproteobacteria</taxon>
        <taxon>Orbales</taxon>
        <taxon>Orbaceae</taxon>
        <taxon>Frischella</taxon>
    </lineage>
</organism>
<evidence type="ECO:0000313" key="3">
    <source>
        <dbReference type="EMBL" id="PXY95958.1"/>
    </source>
</evidence>
<dbReference type="RefSeq" id="WP_039104068.1">
    <property type="nucleotide sequence ID" value="NZ_CALYQC010000001.1"/>
</dbReference>
<keyword evidence="2" id="KW-0449">Lipoprotein</keyword>
<reference evidence="3 5" key="2">
    <citation type="submission" date="2018-05" db="EMBL/GenBank/DDBJ databases">
        <title>Reference genomes for bee gut microbiota database.</title>
        <authorList>
            <person name="Ellegaard K.M."/>
        </authorList>
    </citation>
    <scope>NUCLEOTIDE SEQUENCE [LARGE SCALE GENOMIC DNA]</scope>
    <source>
        <strain evidence="3 5">ESL0167</strain>
    </source>
</reference>
<dbReference type="NCBIfam" id="NF008391">
    <property type="entry name" value="PRK11189.1"/>
    <property type="match status" value="1"/>
</dbReference>
<gene>
    <name evidence="3" type="ORF">DKK76_03455</name>
    <name evidence="2" type="ORF">FPB0191_00713</name>
</gene>
<name>A0A0A7S125_FRIPE</name>
<sequence>MNLYYWKSFWFLFFTIIFSGGITGCQMFQNDSEPLLAIPRQVSYDNEAKIAKLSQQLYIKDLDNETKIQLLYQRAILYDAIGLRAFALSDFTHILNIDSTIPDIYNYLGIYSATNGDYDASFMAFNTAEEIDPEFQYTYINRALALYQYQRYEPALHDILTFYKFDTNDPMRLLWVYLIAEKLDQDKAKSLLVDGYNRLTDKTVWGSDIVAFYLGKISEKQLMSNLQQGVETNYVLAQRLCETYFYLGKYFQSKGNNKRAEVMFKYALANNVYNYLEHKQALFELTQLTDKK</sequence>
<dbReference type="OrthoDB" id="509324at2"/>
<evidence type="ECO:0000313" key="4">
    <source>
        <dbReference type="Proteomes" id="UP000030901"/>
    </source>
</evidence>
<protein>
    <submittedName>
        <fullName evidence="2">Lipoprotein NlpI</fullName>
    </submittedName>
</protein>
<dbReference type="InterPro" id="IPR019734">
    <property type="entry name" value="TPR_rpt"/>
</dbReference>
<dbReference type="HOGENOM" id="CLU_071600_0_0_6"/>
<dbReference type="Gene3D" id="1.25.40.10">
    <property type="entry name" value="Tetratricopeptide repeat domain"/>
    <property type="match status" value="1"/>
</dbReference>
<dbReference type="KEGG" id="fpp:FPB0191_00713"/>
<keyword evidence="1" id="KW-0802">TPR repeat</keyword>
<dbReference type="SMART" id="SM00028">
    <property type="entry name" value="TPR"/>
    <property type="match status" value="3"/>
</dbReference>
<evidence type="ECO:0000313" key="5">
    <source>
        <dbReference type="Proteomes" id="UP000247838"/>
    </source>
</evidence>
<dbReference type="SUPFAM" id="SSF48452">
    <property type="entry name" value="TPR-like"/>
    <property type="match status" value="1"/>
</dbReference>
<dbReference type="PROSITE" id="PS51257">
    <property type="entry name" value="PROKAR_LIPOPROTEIN"/>
    <property type="match status" value="1"/>
</dbReference>
<proteinExistence type="predicted"/>
<feature type="repeat" description="TPR" evidence="1">
    <location>
        <begin position="102"/>
        <end position="135"/>
    </location>
</feature>
<dbReference type="STRING" id="1267021.FPB0191_00713"/>
<accession>A0A0A7S125</accession>
<dbReference type="Proteomes" id="UP000030901">
    <property type="component" value="Chromosome"/>
</dbReference>
<dbReference type="AlphaFoldDB" id="A0A0A7S125"/>
<dbReference type="EMBL" id="QGLM01000007">
    <property type="protein sequence ID" value="PXY95958.1"/>
    <property type="molecule type" value="Genomic_DNA"/>
</dbReference>
<dbReference type="EMBL" id="CP009056">
    <property type="protein sequence ID" value="AJA44542.1"/>
    <property type="molecule type" value="Genomic_DNA"/>
</dbReference>
<evidence type="ECO:0000313" key="2">
    <source>
        <dbReference type="EMBL" id="AJA44542.1"/>
    </source>
</evidence>
<dbReference type="Proteomes" id="UP000247838">
    <property type="component" value="Unassembled WGS sequence"/>
</dbReference>
<reference evidence="2 4" key="1">
    <citation type="journal article" date="2014" name="Appl. Environ. Microbiol.">
        <title>Gut symbionts from distinct hosts exhibit genotoxic activity via divergent colibactin biosynthetic pathways.</title>
        <authorList>
            <person name="Engel P."/>
            <person name="Vizcaino M.I."/>
            <person name="Crawford J.M."/>
        </authorList>
    </citation>
    <scope>NUCLEOTIDE SEQUENCE [LARGE SCALE GENOMIC DNA]</scope>
    <source>
        <strain evidence="2 4">PEB0191</strain>
    </source>
</reference>
<evidence type="ECO:0000256" key="1">
    <source>
        <dbReference type="PROSITE-ProRule" id="PRU00339"/>
    </source>
</evidence>
<dbReference type="InterPro" id="IPR011990">
    <property type="entry name" value="TPR-like_helical_dom_sf"/>
</dbReference>
<dbReference type="PROSITE" id="PS50005">
    <property type="entry name" value="TPR"/>
    <property type="match status" value="1"/>
</dbReference>
<keyword evidence="4" id="KW-1185">Reference proteome</keyword>